<gene>
    <name evidence="2" type="ORF">AC579_7008</name>
</gene>
<feature type="compositionally biased region" description="Polar residues" evidence="1">
    <location>
        <begin position="275"/>
        <end position="285"/>
    </location>
</feature>
<evidence type="ECO:0000313" key="3">
    <source>
        <dbReference type="Proteomes" id="UP000073492"/>
    </source>
</evidence>
<name>A0A139HDD1_9PEZI</name>
<comment type="caution">
    <text evidence="2">The sequence shown here is derived from an EMBL/GenBank/DDBJ whole genome shotgun (WGS) entry which is preliminary data.</text>
</comment>
<accession>A0A139HDD1</accession>
<dbReference type="OrthoDB" id="21470at2759"/>
<feature type="region of interest" description="Disordered" evidence="1">
    <location>
        <begin position="272"/>
        <end position="315"/>
    </location>
</feature>
<keyword evidence="3" id="KW-1185">Reference proteome</keyword>
<dbReference type="Proteomes" id="UP000073492">
    <property type="component" value="Unassembled WGS sequence"/>
</dbReference>
<evidence type="ECO:0000256" key="1">
    <source>
        <dbReference type="SAM" id="MobiDB-lite"/>
    </source>
</evidence>
<reference evidence="2 3" key="1">
    <citation type="submission" date="2015-07" db="EMBL/GenBank/DDBJ databases">
        <title>Comparative genomics of the Sigatoka disease complex on banana suggests a link between parallel evolutionary changes in Pseudocercospora fijiensis and Pseudocercospora eumusae and increased virulence on the banana host.</title>
        <authorList>
            <person name="Chang T.-C."/>
            <person name="Salvucci A."/>
            <person name="Crous P.W."/>
            <person name="Stergiopoulos I."/>
        </authorList>
    </citation>
    <scope>NUCLEOTIDE SEQUENCE [LARGE SCALE GENOMIC DNA]</scope>
    <source>
        <strain evidence="2 3">CBS 116634</strain>
    </source>
</reference>
<protein>
    <submittedName>
        <fullName evidence="2">Uncharacterized protein</fullName>
    </submittedName>
</protein>
<sequence length="315" mass="34508">MFRWEDSGEVVMRKSRSQLFLHLEGIQNASRVNTTHIESRVCKTLAEHERNVVPGVKTHIRLASPSRKMPHSTLAWPIMDSARKGLRFESFTYTTCLHTARRQLASAHTCTTQRACEILSDTILRGPLEEESGDVLGVQDWLKALAHLGQVILACFQRQGTASSHLKQTTVVLLARDTVGAPHTVTSETDFAELFGVREEGYFMDTRATIASTAGGLVVSLLPVWSIMLLVEAEDCEVHGVVGVQVVPGSIYGSSDASTYGLFTNILFEEGEVRQQPQRDTQPGPSNAAPDVGTQQSDGRELQEDSLFVTGSTPS</sequence>
<evidence type="ECO:0000313" key="2">
    <source>
        <dbReference type="EMBL" id="KXT00426.1"/>
    </source>
</evidence>
<dbReference type="AlphaFoldDB" id="A0A139HDD1"/>
<proteinExistence type="predicted"/>
<organism evidence="2 3">
    <name type="scientific">Pseudocercospora musae</name>
    <dbReference type="NCBI Taxonomy" id="113226"/>
    <lineage>
        <taxon>Eukaryota</taxon>
        <taxon>Fungi</taxon>
        <taxon>Dikarya</taxon>
        <taxon>Ascomycota</taxon>
        <taxon>Pezizomycotina</taxon>
        <taxon>Dothideomycetes</taxon>
        <taxon>Dothideomycetidae</taxon>
        <taxon>Mycosphaerellales</taxon>
        <taxon>Mycosphaerellaceae</taxon>
        <taxon>Pseudocercospora</taxon>
    </lineage>
</organism>
<dbReference type="EMBL" id="LFZO01000682">
    <property type="protein sequence ID" value="KXT00426.1"/>
    <property type="molecule type" value="Genomic_DNA"/>
</dbReference>